<keyword evidence="4" id="KW-1185">Reference proteome</keyword>
<dbReference type="EMBL" id="SJPV01000007">
    <property type="protein sequence ID" value="TWU35130.1"/>
    <property type="molecule type" value="Genomic_DNA"/>
</dbReference>
<comment type="caution">
    <text evidence="3">The sequence shown here is derived from an EMBL/GenBank/DDBJ whole genome shotgun (WGS) entry which is preliminary data.</text>
</comment>
<dbReference type="PROSITE" id="PS51257">
    <property type="entry name" value="PROKAR_LIPOPROTEIN"/>
    <property type="match status" value="1"/>
</dbReference>
<dbReference type="AlphaFoldDB" id="A0A5C6DEA1"/>
<dbReference type="Gene3D" id="2.60.40.1190">
    <property type="match status" value="1"/>
</dbReference>
<feature type="region of interest" description="Disordered" evidence="1">
    <location>
        <begin position="175"/>
        <end position="199"/>
    </location>
</feature>
<dbReference type="RefSeq" id="WP_197231476.1">
    <property type="nucleotide sequence ID" value="NZ_SJPV01000007.1"/>
</dbReference>
<feature type="signal peptide" evidence="2">
    <location>
        <begin position="1"/>
        <end position="36"/>
    </location>
</feature>
<evidence type="ECO:0000313" key="3">
    <source>
        <dbReference type="EMBL" id="TWU35130.1"/>
    </source>
</evidence>
<sequence length="873" mass="95476" precursor="true">MKPTRLRSKTKARFCLIAVWLTTAWLTAACLSPNLAAQSAMQSAASYTPSQRLREDASLQAIGFSPNGQLGLAVGDHGVLLRSEDAGTSWQQQSSSVACGLNDVIWINDTQAVAVGGQYDRITQISRAVVIWSDDGGKRWQRGSDKELPRLATLSRRKQDNAVVAIGDWSSAAESREFESHDGGRSWTSTGELDGPSELPREADSAVRLAWVQATGASTVVRDVADVQQGSGASTWFAVGDHGVILRSERPSGNWEAIRGSQRRTAVLIIARNAATVPWPLIGSEALASGQRISVLLRDAKSSGELELARQAAAALGAAAVDAIHPADAAGHAIAVEAKNWISIHRPSVVVVDQSLDSGTRDAFTQLAVAAGIGRVIRYSWQSGGDRTLHPNALMPLVGAVANDLWEDSLQYVAPETSSEAMISMKYFYDMADRSRRGDSVTAGLPMDPGQKLALEQQRANRRELQVVQARLSESRRVEQLIRHSSSADAFAKSLKTLLDQTATQDQLRLAWSIHKKLDHFDSKTLPLAISFQEQLLRHCVDRFADHSFGKWSGLRLDAMLNSREWQKLRSVIAMSAAVAGQSTTEPTIQQVAVSPFQIEANRVTQASGISPLQVAVANPTPLGKQGATSNRTREVDLAWEFHPLVLIAGEASRQRGDADSLEVVSPESGNYRRLVNTPSSNDWTPLLQDNPSASVVAAQATERPKLDGSNDEPFWQSTGRAVDGAAPFQMGYDDQFVYLFVRCEKTLLQHDPTEMESKTNRDHDLSQSDRLHILVDTDLDLLTAFELETTTSGKTHDAVDGHTEWQPTWYVATKETEQTIDFELAILRRDLSALPIHANQSWFVSARVESAGTPTTRSPIPNPRLWQRVSFR</sequence>
<dbReference type="Gene3D" id="2.130.10.10">
    <property type="entry name" value="YVTN repeat-like/Quinoprotein amine dehydrogenase"/>
    <property type="match status" value="1"/>
</dbReference>
<evidence type="ECO:0000313" key="4">
    <source>
        <dbReference type="Proteomes" id="UP000319143"/>
    </source>
</evidence>
<dbReference type="InterPro" id="IPR015943">
    <property type="entry name" value="WD40/YVTN_repeat-like_dom_sf"/>
</dbReference>
<feature type="compositionally biased region" description="Basic and acidic residues" evidence="1">
    <location>
        <begin position="175"/>
        <end position="184"/>
    </location>
</feature>
<reference evidence="3 4" key="1">
    <citation type="submission" date="2019-02" db="EMBL/GenBank/DDBJ databases">
        <title>Deep-cultivation of Planctomycetes and their phenomic and genomic characterization uncovers novel biology.</title>
        <authorList>
            <person name="Wiegand S."/>
            <person name="Jogler M."/>
            <person name="Boedeker C."/>
            <person name="Pinto D."/>
            <person name="Vollmers J."/>
            <person name="Rivas-Marin E."/>
            <person name="Kohn T."/>
            <person name="Peeters S.H."/>
            <person name="Heuer A."/>
            <person name="Rast P."/>
            <person name="Oberbeckmann S."/>
            <person name="Bunk B."/>
            <person name="Jeske O."/>
            <person name="Meyerdierks A."/>
            <person name="Storesund J.E."/>
            <person name="Kallscheuer N."/>
            <person name="Luecker S."/>
            <person name="Lage O.M."/>
            <person name="Pohl T."/>
            <person name="Merkel B.J."/>
            <person name="Hornburger P."/>
            <person name="Mueller R.-W."/>
            <person name="Bruemmer F."/>
            <person name="Labrenz M."/>
            <person name="Spormann A.M."/>
            <person name="Op Den Camp H."/>
            <person name="Overmann J."/>
            <person name="Amann R."/>
            <person name="Jetten M.S.M."/>
            <person name="Mascher T."/>
            <person name="Medema M.H."/>
            <person name="Devos D.P."/>
            <person name="Kaster A.-K."/>
            <person name="Ovreas L."/>
            <person name="Rohde M."/>
            <person name="Galperin M.Y."/>
            <person name="Jogler C."/>
        </authorList>
    </citation>
    <scope>NUCLEOTIDE SEQUENCE [LARGE SCALE GENOMIC DNA]</scope>
    <source>
        <strain evidence="3 4">Poly41</strain>
    </source>
</reference>
<keyword evidence="2" id="KW-0732">Signal</keyword>
<dbReference type="Proteomes" id="UP000319143">
    <property type="component" value="Unassembled WGS sequence"/>
</dbReference>
<name>A0A5C6DEA1_9BACT</name>
<evidence type="ECO:0000256" key="2">
    <source>
        <dbReference type="SAM" id="SignalP"/>
    </source>
</evidence>
<organism evidence="3 4">
    <name type="scientific">Novipirellula artificiosorum</name>
    <dbReference type="NCBI Taxonomy" id="2528016"/>
    <lineage>
        <taxon>Bacteria</taxon>
        <taxon>Pseudomonadati</taxon>
        <taxon>Planctomycetota</taxon>
        <taxon>Planctomycetia</taxon>
        <taxon>Pirellulales</taxon>
        <taxon>Pirellulaceae</taxon>
        <taxon>Novipirellula</taxon>
    </lineage>
</organism>
<dbReference type="SUPFAM" id="SSF49344">
    <property type="entry name" value="CBD9-like"/>
    <property type="match status" value="1"/>
</dbReference>
<protein>
    <recommendedName>
        <fullName evidence="5">Ycf48-like protein</fullName>
    </recommendedName>
</protein>
<evidence type="ECO:0000256" key="1">
    <source>
        <dbReference type="SAM" id="MobiDB-lite"/>
    </source>
</evidence>
<proteinExistence type="predicted"/>
<evidence type="ECO:0008006" key="5">
    <source>
        <dbReference type="Google" id="ProtNLM"/>
    </source>
</evidence>
<dbReference type="CDD" id="cd15482">
    <property type="entry name" value="Sialidase_non-viral"/>
    <property type="match status" value="1"/>
</dbReference>
<gene>
    <name evidence="3" type="ORF">Poly41_42740</name>
</gene>
<dbReference type="SUPFAM" id="SSF110296">
    <property type="entry name" value="Oligoxyloglucan reducing end-specific cellobiohydrolase"/>
    <property type="match status" value="1"/>
</dbReference>
<accession>A0A5C6DEA1</accession>
<feature type="chain" id="PRO_5022793736" description="Ycf48-like protein" evidence="2">
    <location>
        <begin position="37"/>
        <end position="873"/>
    </location>
</feature>